<feature type="coiled-coil region" evidence="1">
    <location>
        <begin position="240"/>
        <end position="274"/>
    </location>
</feature>
<dbReference type="PANTHER" id="PTHR12460">
    <property type="entry name" value="CYCLIN-DEPENDENT KINASE INHIBITOR-RELATED PROTEIN"/>
    <property type="match status" value="1"/>
</dbReference>
<feature type="domain" description="CID" evidence="3">
    <location>
        <begin position="1"/>
        <end position="133"/>
    </location>
</feature>
<dbReference type="InterPro" id="IPR047883">
    <property type="entry name" value="Rtt103-like_CID"/>
</dbReference>
<dbReference type="Gene3D" id="1.25.40.90">
    <property type="match status" value="1"/>
</dbReference>
<evidence type="ECO:0000313" key="4">
    <source>
        <dbReference type="EMBL" id="KLJ11305.1"/>
    </source>
</evidence>
<evidence type="ECO:0000313" key="5">
    <source>
        <dbReference type="Proteomes" id="UP000053573"/>
    </source>
</evidence>
<dbReference type="InterPro" id="IPR006569">
    <property type="entry name" value="CID_dom"/>
</dbReference>
<dbReference type="GO" id="GO:0099122">
    <property type="term" value="F:RNA polymerase II C-terminal domain binding"/>
    <property type="evidence" value="ECO:0007669"/>
    <property type="project" value="InterPro"/>
</dbReference>
<keyword evidence="5" id="KW-1185">Reference proteome</keyword>
<feature type="compositionally biased region" description="Polar residues" evidence="2">
    <location>
        <begin position="412"/>
        <end position="429"/>
    </location>
</feature>
<feature type="compositionally biased region" description="Polar residues" evidence="2">
    <location>
        <begin position="281"/>
        <end position="299"/>
    </location>
</feature>
<comment type="caution">
    <text evidence="4">The sequence shown here is derived from an EMBL/GenBank/DDBJ whole genome shotgun (WGS) entry which is preliminary data.</text>
</comment>
<dbReference type="Pfam" id="PF04818">
    <property type="entry name" value="CID"/>
    <property type="match status" value="1"/>
</dbReference>
<dbReference type="SMART" id="SM00582">
    <property type="entry name" value="RPR"/>
    <property type="match status" value="1"/>
</dbReference>
<evidence type="ECO:0000259" key="3">
    <source>
        <dbReference type="PROSITE" id="PS51391"/>
    </source>
</evidence>
<keyword evidence="1" id="KW-0175">Coiled coil</keyword>
<proteinExistence type="predicted"/>
<feature type="compositionally biased region" description="Polar residues" evidence="2">
    <location>
        <begin position="329"/>
        <end position="339"/>
    </location>
</feature>
<dbReference type="PANTHER" id="PTHR12460:SF0">
    <property type="entry name" value="CID DOMAIN-CONTAINING PROTEIN-RELATED"/>
    <property type="match status" value="1"/>
</dbReference>
<evidence type="ECO:0000256" key="1">
    <source>
        <dbReference type="SAM" id="Coils"/>
    </source>
</evidence>
<evidence type="ECO:0000256" key="2">
    <source>
        <dbReference type="SAM" id="MobiDB-lite"/>
    </source>
</evidence>
<dbReference type="PROSITE" id="PS51391">
    <property type="entry name" value="CID"/>
    <property type="match status" value="1"/>
</dbReference>
<dbReference type="STRING" id="2060906.A0A0H1BJ20"/>
<dbReference type="Proteomes" id="UP000053573">
    <property type="component" value="Unassembled WGS sequence"/>
</dbReference>
<feature type="compositionally biased region" description="Polar residues" evidence="2">
    <location>
        <begin position="382"/>
        <end position="399"/>
    </location>
</feature>
<organism evidence="4 5">
    <name type="scientific">Blastomyces silverae</name>
    <dbReference type="NCBI Taxonomy" id="2060906"/>
    <lineage>
        <taxon>Eukaryota</taxon>
        <taxon>Fungi</taxon>
        <taxon>Dikarya</taxon>
        <taxon>Ascomycota</taxon>
        <taxon>Pezizomycotina</taxon>
        <taxon>Eurotiomycetes</taxon>
        <taxon>Eurotiomycetidae</taxon>
        <taxon>Onygenales</taxon>
        <taxon>Ajellomycetaceae</taxon>
        <taxon>Blastomyces</taxon>
    </lineage>
</organism>
<name>A0A0H1BJ20_9EURO</name>
<dbReference type="OrthoDB" id="10069473at2759"/>
<gene>
    <name evidence="4" type="ORF">EMPG_13426</name>
</gene>
<sequence>MSYTDDAVKAKLSALNETQESIVTVAQWVMFHRRHADRTAQLWFQKLRESNPPKRLNLIYLANEVAQQSKAKRKQDFLIAFSPIIADATAVAFKGASNDIQRKLRRVIEVWRQRTIFEEPIQQAIEARVDEVDKSKSSGKKPLLGGSLFASAPGSIPSELQPLAPLQTAVSKATVSSTAAVTAANTEYDKMNDPSAQIPTPPVHAARLSQLLKSLANAESSVSEIIKSRQSLIQGLEKLLDTNRAALSKEQAQVEQLSARKMETETKKRDVEDAIMRGLSVENSPAPQGNGSGNDTGSAETTTPTQPSEEPERPVIEALTPPPVEALTPTGSPTRNQPPARNAEHHNHQQQPTTGIGTFTHPDQTELPPHQYLPQRGAVDNQAATTPTMRTAMDLTSTLAALHGHGHGGPKQPSSGLPATTNADTNGSSAKKRKVSHPRAQQQDEYAGFSAGGDVMAELDDDVAELLRQESNKY</sequence>
<protein>
    <recommendedName>
        <fullName evidence="3">CID domain-containing protein</fullName>
    </recommendedName>
</protein>
<dbReference type="SUPFAM" id="SSF48464">
    <property type="entry name" value="ENTH/VHS domain"/>
    <property type="match status" value="1"/>
</dbReference>
<dbReference type="GO" id="GO:0031124">
    <property type="term" value="P:mRNA 3'-end processing"/>
    <property type="evidence" value="ECO:0007669"/>
    <property type="project" value="InterPro"/>
</dbReference>
<dbReference type="FunFam" id="1.25.40.90:FF:000030">
    <property type="entry name" value="DUF618 domain protein"/>
    <property type="match status" value="1"/>
</dbReference>
<dbReference type="EMBL" id="LDEV01001642">
    <property type="protein sequence ID" value="KLJ11305.1"/>
    <property type="molecule type" value="Genomic_DNA"/>
</dbReference>
<dbReference type="AlphaFoldDB" id="A0A0H1BJ20"/>
<dbReference type="InterPro" id="IPR008942">
    <property type="entry name" value="ENTH_VHS"/>
</dbReference>
<feature type="region of interest" description="Disordered" evidence="2">
    <location>
        <begin position="279"/>
        <end position="453"/>
    </location>
</feature>
<reference evidence="5" key="1">
    <citation type="journal article" date="2015" name="PLoS Genet.">
        <title>The dynamic genome and transcriptome of the human fungal pathogen Blastomyces and close relative Emmonsia.</title>
        <authorList>
            <person name="Munoz J.F."/>
            <person name="Gauthier G.M."/>
            <person name="Desjardins C.A."/>
            <person name="Gallo J.E."/>
            <person name="Holder J."/>
            <person name="Sullivan T.D."/>
            <person name="Marty A.J."/>
            <person name="Carmen J.C."/>
            <person name="Chen Z."/>
            <person name="Ding L."/>
            <person name="Gujja S."/>
            <person name="Magrini V."/>
            <person name="Misas E."/>
            <person name="Mitreva M."/>
            <person name="Priest M."/>
            <person name="Saif S."/>
            <person name="Whiston E.A."/>
            <person name="Young S."/>
            <person name="Zeng Q."/>
            <person name="Goldman W.E."/>
            <person name="Mardis E.R."/>
            <person name="Taylor J.W."/>
            <person name="McEwen J.G."/>
            <person name="Clay O.K."/>
            <person name="Klein B.S."/>
            <person name="Cuomo C.A."/>
        </authorList>
    </citation>
    <scope>NUCLEOTIDE SEQUENCE [LARGE SCALE GENOMIC DNA]</scope>
    <source>
        <strain evidence="5">UAMH 139</strain>
    </source>
</reference>
<accession>A0A0H1BJ20</accession>
<dbReference type="CDD" id="cd17003">
    <property type="entry name" value="CID_Rtt103"/>
    <property type="match status" value="1"/>
</dbReference>